<name>L7M140_RHIPC</name>
<evidence type="ECO:0000313" key="2">
    <source>
        <dbReference type="EMBL" id="JAA57770.1"/>
    </source>
</evidence>
<feature type="transmembrane region" description="Helical" evidence="1">
    <location>
        <begin position="7"/>
        <end position="31"/>
    </location>
</feature>
<protein>
    <submittedName>
        <fullName evidence="2">Uncharacterized protein</fullName>
    </submittedName>
</protein>
<proteinExistence type="evidence at transcript level"/>
<sequence>MFRYVFFFYFFFFIFFSLCVSFSYCLSYPLFPFCLHFSLAFSFFLFFILSIYHLFPSLSDSLCLSVVISLYCCLSRSFYAMLYSLPSFLASVTPSRLSSSLSLPFPTPLLHKATVCPLACLGTRVVSALAYGLRVRVLKSCLVKNIFRQGVPLSVPFCLFLCLFIYLFLSLFFFISLCTRFLIHQGYSKACERNPWTCFGSQV</sequence>
<feature type="transmembrane region" description="Helical" evidence="1">
    <location>
        <begin position="37"/>
        <end position="55"/>
    </location>
</feature>
<dbReference type="EMBL" id="GACK01007264">
    <property type="protein sequence ID" value="JAA57770.1"/>
    <property type="molecule type" value="mRNA"/>
</dbReference>
<keyword evidence="1" id="KW-0472">Membrane</keyword>
<keyword evidence="1" id="KW-0812">Transmembrane</keyword>
<reference evidence="2" key="1">
    <citation type="submission" date="2012-11" db="EMBL/GenBank/DDBJ databases">
        <authorList>
            <person name="Lucero-Rivera Y.E."/>
            <person name="Tovar-Ramirez D."/>
        </authorList>
    </citation>
    <scope>NUCLEOTIDE SEQUENCE</scope>
    <source>
        <tissue evidence="2">Salivary gland</tissue>
    </source>
</reference>
<keyword evidence="1" id="KW-1133">Transmembrane helix</keyword>
<dbReference type="AlphaFoldDB" id="L7M140"/>
<accession>L7M140</accession>
<feature type="transmembrane region" description="Helical" evidence="1">
    <location>
        <begin position="153"/>
        <end position="175"/>
    </location>
</feature>
<reference evidence="2" key="2">
    <citation type="journal article" date="2015" name="J. Proteomics">
        <title>Sexual differences in the sialomes of the zebra tick, Rhipicephalus pulchellus.</title>
        <authorList>
            <person name="Tan A.W."/>
            <person name="Francischetti I.M."/>
            <person name="Slovak M."/>
            <person name="Kini R.M."/>
            <person name="Ribeiro J.M."/>
        </authorList>
    </citation>
    <scope>NUCLEOTIDE SEQUENCE</scope>
    <source>
        <tissue evidence="2">Salivary gland</tissue>
    </source>
</reference>
<organism evidence="2">
    <name type="scientific">Rhipicephalus pulchellus</name>
    <name type="common">Yellow backed tick</name>
    <name type="synonym">Dermacentor pulchellus</name>
    <dbReference type="NCBI Taxonomy" id="72859"/>
    <lineage>
        <taxon>Eukaryota</taxon>
        <taxon>Metazoa</taxon>
        <taxon>Ecdysozoa</taxon>
        <taxon>Arthropoda</taxon>
        <taxon>Chelicerata</taxon>
        <taxon>Arachnida</taxon>
        <taxon>Acari</taxon>
        <taxon>Parasitiformes</taxon>
        <taxon>Ixodida</taxon>
        <taxon>Ixodoidea</taxon>
        <taxon>Ixodidae</taxon>
        <taxon>Rhipicephalinae</taxon>
        <taxon>Rhipicephalus</taxon>
        <taxon>Rhipicephalus</taxon>
    </lineage>
</organism>
<evidence type="ECO:0000256" key="1">
    <source>
        <dbReference type="SAM" id="Phobius"/>
    </source>
</evidence>